<keyword evidence="2" id="KW-1185">Reference proteome</keyword>
<evidence type="ECO:0000313" key="1">
    <source>
        <dbReference type="EMBL" id="CEG42924.1"/>
    </source>
</evidence>
<dbReference type="Proteomes" id="UP000054928">
    <property type="component" value="Unassembled WGS sequence"/>
</dbReference>
<dbReference type="PANTHER" id="PTHR11439">
    <property type="entry name" value="GAG-POL-RELATED RETROTRANSPOSON"/>
    <property type="match status" value="1"/>
</dbReference>
<dbReference type="EMBL" id="CCYD01000645">
    <property type="protein sequence ID" value="CEG42924.1"/>
    <property type="molecule type" value="Genomic_DNA"/>
</dbReference>
<dbReference type="AlphaFoldDB" id="A0A0P1AP35"/>
<dbReference type="GeneID" id="36408214"/>
<dbReference type="STRING" id="4781.A0A0P1AP35"/>
<dbReference type="PANTHER" id="PTHR11439:SF463">
    <property type="entry name" value="REVERSE TRANSCRIPTASE TY1_COPIA-TYPE DOMAIN-CONTAINING PROTEIN"/>
    <property type="match status" value="1"/>
</dbReference>
<dbReference type="OMA" id="MELITWK"/>
<sequence>MISRDVTFDESCLCDLELDIVDDVDAANLDFGFIEIEDDFWYTTNFKQTGLEEASAPDEMNQRRVKQQCRVQNVSRSGQEVHDSEDDKIDVTPSASWRASVNTVETNDLLEPTFYQDALNGPDRFHWRKAYHAELNIMQLRRVFRALPSGQHAIGTKWYSRSSVTLMSRLGNIRHGLLQNASDKNMELITWKKISPVDKCLNGFFYGVVKEVVYCEVPEGVELDSEKVDFQGHSDADWVGAHTDRKSISGYAFVLIGGPVNWGSKKQSSVSLSTSETENIALTLAVQEGKWGA</sequence>
<dbReference type="RefSeq" id="XP_024579293.1">
    <property type="nucleotide sequence ID" value="XM_024728857.1"/>
</dbReference>
<dbReference type="OrthoDB" id="10693386at2759"/>
<organism evidence="1 2">
    <name type="scientific">Plasmopara halstedii</name>
    <name type="common">Downy mildew of sunflower</name>
    <dbReference type="NCBI Taxonomy" id="4781"/>
    <lineage>
        <taxon>Eukaryota</taxon>
        <taxon>Sar</taxon>
        <taxon>Stramenopiles</taxon>
        <taxon>Oomycota</taxon>
        <taxon>Peronosporomycetes</taxon>
        <taxon>Peronosporales</taxon>
        <taxon>Peronosporaceae</taxon>
        <taxon>Plasmopara</taxon>
    </lineage>
</organism>
<proteinExistence type="predicted"/>
<evidence type="ECO:0000313" key="2">
    <source>
        <dbReference type="Proteomes" id="UP000054928"/>
    </source>
</evidence>
<dbReference type="CDD" id="cd09272">
    <property type="entry name" value="RNase_HI_RT_Ty1"/>
    <property type="match status" value="1"/>
</dbReference>
<name>A0A0P1AP35_PLAHL</name>
<accession>A0A0P1AP35</accession>
<protein>
    <submittedName>
        <fullName evidence="1">Integrase</fullName>
    </submittedName>
</protein>
<reference evidence="2" key="1">
    <citation type="submission" date="2014-09" db="EMBL/GenBank/DDBJ databases">
        <authorList>
            <person name="Sharma Rahul"/>
            <person name="Thines Marco"/>
        </authorList>
    </citation>
    <scope>NUCLEOTIDE SEQUENCE [LARGE SCALE GENOMIC DNA]</scope>
</reference>